<dbReference type="FunFam" id="2.40.50.140:FF:000035">
    <property type="entry name" value="30S ribosomal protein S1"/>
    <property type="match status" value="1"/>
</dbReference>
<dbReference type="FunFam" id="2.40.50.140:FF:000039">
    <property type="entry name" value="30S ribosomal protein S1"/>
    <property type="match status" value="1"/>
</dbReference>
<dbReference type="PROSITE" id="PS50126">
    <property type="entry name" value="S1"/>
    <property type="match status" value="4"/>
</dbReference>
<dbReference type="FunFam" id="2.40.50.140:FF:000031">
    <property type="entry name" value="30S ribosomal protein S1"/>
    <property type="match status" value="1"/>
</dbReference>
<feature type="domain" description="S1 motif" evidence="8">
    <location>
        <begin position="217"/>
        <end position="285"/>
    </location>
</feature>
<feature type="region of interest" description="Disordered" evidence="7">
    <location>
        <begin position="441"/>
        <end position="491"/>
    </location>
</feature>
<dbReference type="PRINTS" id="PR00681">
    <property type="entry name" value="RIBOSOMALS1"/>
</dbReference>
<dbReference type="PANTHER" id="PTHR10724">
    <property type="entry name" value="30S RIBOSOMAL PROTEIN S1"/>
    <property type="match status" value="1"/>
</dbReference>
<dbReference type="InterPro" id="IPR012340">
    <property type="entry name" value="NA-bd_OB-fold"/>
</dbReference>
<dbReference type="Gene3D" id="2.40.50.140">
    <property type="entry name" value="Nucleic acid-binding proteins"/>
    <property type="match status" value="4"/>
</dbReference>
<dbReference type="CDD" id="cd04465">
    <property type="entry name" value="S1_RPS1_repeat_ec2_hs2"/>
    <property type="match status" value="1"/>
</dbReference>
<evidence type="ECO:0000256" key="4">
    <source>
        <dbReference type="ARBA" id="ARBA00023274"/>
    </source>
</evidence>
<protein>
    <recommendedName>
        <fullName evidence="5">Small ribosomal subunit protein bS1</fullName>
    </recommendedName>
    <alternativeName>
        <fullName evidence="6">30S ribosomal protein S1</fullName>
    </alternativeName>
</protein>
<dbReference type="OrthoDB" id="9804077at2"/>
<dbReference type="CDD" id="cd05687">
    <property type="entry name" value="S1_RPS1_repeat_ec1_hs1"/>
    <property type="match status" value="1"/>
</dbReference>
<sequence length="505" mass="55785">MPTDTTAVPTAPAQTIQQVAINDVGTEEDFLAAIDKTIKYFNDGDIVEGTIVKVDRDEVLLDIGYKTEGVIPSRELSIKHDVDPAEVVEVGDEVEALVLQKEDKEGRLILSKKRAQYERAWGTIEALKEADEPVRGTVIEVVKGGLILDIGLRGFLPASLVEMRRVRDLQPYVGRELEAKIIELDKNRNNVVLSRRAWLEQTQSEVRSEFLNQLQKGQVRKGVVSSIVNFGAFVDLGGVDGLVHVSELSWKHIDHPSEVVEVGQEVTVEVLEVDMDRERVSLSLKATQEDPWRQFARTHAIGQIVPGKVTKLVPFGAFVRVDEGIEGLVHISELAERHVEIPEQVVQVGGDVMVKVIDIDLERRRISLSLKQANEGFTPDSEFDPTQYGMAAEYDNEGNYIYPEGFDPDTQEWQEGYDKQREEWERQYGEAHARYEQHMKQVAKAAEADAEAAAQAGESAAEEGGEGEQNYASSAGVADAAQSTGGSLASDEQLAALREKLSGGL</sequence>
<evidence type="ECO:0000256" key="5">
    <source>
        <dbReference type="ARBA" id="ARBA00035293"/>
    </source>
</evidence>
<evidence type="ECO:0000256" key="3">
    <source>
        <dbReference type="ARBA" id="ARBA00022980"/>
    </source>
</evidence>
<keyword evidence="4" id="KW-0687">Ribonucleoprotein</keyword>
<evidence type="ECO:0000259" key="8">
    <source>
        <dbReference type="PROSITE" id="PS50126"/>
    </source>
</evidence>
<evidence type="ECO:0000256" key="6">
    <source>
        <dbReference type="ARBA" id="ARBA00035517"/>
    </source>
</evidence>
<dbReference type="GO" id="GO:0006412">
    <property type="term" value="P:translation"/>
    <property type="evidence" value="ECO:0007669"/>
    <property type="project" value="TreeGrafter"/>
</dbReference>
<dbReference type="EMBL" id="SLXQ01000011">
    <property type="protein sequence ID" value="TCP47797.1"/>
    <property type="molecule type" value="Genomic_DNA"/>
</dbReference>
<dbReference type="GO" id="GO:0003729">
    <property type="term" value="F:mRNA binding"/>
    <property type="evidence" value="ECO:0007669"/>
    <property type="project" value="TreeGrafter"/>
</dbReference>
<dbReference type="Pfam" id="PF00575">
    <property type="entry name" value="S1"/>
    <property type="match status" value="4"/>
</dbReference>
<name>A0A4R2QFG3_9PSEU</name>
<gene>
    <name evidence="9" type="ORF">EV191_1111</name>
</gene>
<dbReference type="InterPro" id="IPR035104">
    <property type="entry name" value="Ribosomal_protein_S1-like"/>
</dbReference>
<dbReference type="GO" id="GO:0005840">
    <property type="term" value="C:ribosome"/>
    <property type="evidence" value="ECO:0007669"/>
    <property type="project" value="UniProtKB-KW"/>
</dbReference>
<feature type="domain" description="S1 motif" evidence="8">
    <location>
        <begin position="302"/>
        <end position="371"/>
    </location>
</feature>
<organism evidence="9 10">
    <name type="scientific">Tamaricihabitans halophyticus</name>
    <dbReference type="NCBI Taxonomy" id="1262583"/>
    <lineage>
        <taxon>Bacteria</taxon>
        <taxon>Bacillati</taxon>
        <taxon>Actinomycetota</taxon>
        <taxon>Actinomycetes</taxon>
        <taxon>Pseudonocardiales</taxon>
        <taxon>Pseudonocardiaceae</taxon>
        <taxon>Tamaricihabitans</taxon>
    </lineage>
</organism>
<dbReference type="CDD" id="cd05688">
    <property type="entry name" value="S1_RPS1_repeat_ec3"/>
    <property type="match status" value="1"/>
</dbReference>
<dbReference type="NCBIfam" id="NF005911">
    <property type="entry name" value="PRK07899.1"/>
    <property type="match status" value="1"/>
</dbReference>
<dbReference type="AlphaFoldDB" id="A0A4R2QFG3"/>
<proteinExistence type="inferred from homology"/>
<dbReference type="NCBIfam" id="NF005208">
    <property type="entry name" value="PRK06676.1"/>
    <property type="match status" value="1"/>
</dbReference>
<feature type="domain" description="S1 motif" evidence="8">
    <location>
        <begin position="44"/>
        <end position="113"/>
    </location>
</feature>
<evidence type="ECO:0000313" key="10">
    <source>
        <dbReference type="Proteomes" id="UP000294911"/>
    </source>
</evidence>
<dbReference type="InterPro" id="IPR003029">
    <property type="entry name" value="S1_domain"/>
</dbReference>
<comment type="caution">
    <text evidence="9">The sequence shown here is derived from an EMBL/GenBank/DDBJ whole genome shotgun (WGS) entry which is preliminary data.</text>
</comment>
<dbReference type="RefSeq" id="WP_132878947.1">
    <property type="nucleotide sequence ID" value="NZ_SLXQ01000011.1"/>
</dbReference>
<keyword evidence="2" id="KW-0694">RNA-binding</keyword>
<keyword evidence="3 9" id="KW-0689">Ribosomal protein</keyword>
<reference evidence="9 10" key="1">
    <citation type="submission" date="2019-03" db="EMBL/GenBank/DDBJ databases">
        <title>Genomic Encyclopedia of Type Strains, Phase IV (KMG-IV): sequencing the most valuable type-strain genomes for metagenomic binning, comparative biology and taxonomic classification.</title>
        <authorList>
            <person name="Goeker M."/>
        </authorList>
    </citation>
    <scope>NUCLEOTIDE SEQUENCE [LARGE SCALE GENOMIC DNA]</scope>
    <source>
        <strain evidence="9 10">DSM 45765</strain>
    </source>
</reference>
<feature type="domain" description="S1 motif" evidence="8">
    <location>
        <begin position="131"/>
        <end position="196"/>
    </location>
</feature>
<dbReference type="GO" id="GO:1990904">
    <property type="term" value="C:ribonucleoprotein complex"/>
    <property type="evidence" value="ECO:0007669"/>
    <property type="project" value="UniProtKB-KW"/>
</dbReference>
<evidence type="ECO:0000313" key="9">
    <source>
        <dbReference type="EMBL" id="TCP47797.1"/>
    </source>
</evidence>
<dbReference type="PANTHER" id="PTHR10724:SF7">
    <property type="entry name" value="SMALL RIBOSOMAL SUBUNIT PROTEIN BS1C"/>
    <property type="match status" value="1"/>
</dbReference>
<comment type="similarity">
    <text evidence="1">Belongs to the bacterial ribosomal protein bS1 family.</text>
</comment>
<evidence type="ECO:0000256" key="7">
    <source>
        <dbReference type="SAM" id="MobiDB-lite"/>
    </source>
</evidence>
<dbReference type="InterPro" id="IPR050437">
    <property type="entry name" value="Ribos_protein_bS1-like"/>
</dbReference>
<dbReference type="GO" id="GO:0003735">
    <property type="term" value="F:structural constituent of ribosome"/>
    <property type="evidence" value="ECO:0007669"/>
    <property type="project" value="TreeGrafter"/>
</dbReference>
<dbReference type="SMART" id="SM00316">
    <property type="entry name" value="S1"/>
    <property type="match status" value="4"/>
</dbReference>
<dbReference type="Proteomes" id="UP000294911">
    <property type="component" value="Unassembled WGS sequence"/>
</dbReference>
<dbReference type="SUPFAM" id="SSF50249">
    <property type="entry name" value="Nucleic acid-binding proteins"/>
    <property type="match status" value="4"/>
</dbReference>
<keyword evidence="10" id="KW-1185">Reference proteome</keyword>
<accession>A0A4R2QFG3</accession>
<evidence type="ECO:0000256" key="2">
    <source>
        <dbReference type="ARBA" id="ARBA00022884"/>
    </source>
</evidence>
<evidence type="ECO:0000256" key="1">
    <source>
        <dbReference type="ARBA" id="ARBA00006767"/>
    </source>
</evidence>